<feature type="region of interest" description="Disordered" evidence="12">
    <location>
        <begin position="24"/>
        <end position="55"/>
    </location>
</feature>
<evidence type="ECO:0000313" key="16">
    <source>
        <dbReference type="Proteomes" id="UP000593564"/>
    </source>
</evidence>
<evidence type="ECO:0000256" key="10">
    <source>
        <dbReference type="ARBA" id="ARBA00058678"/>
    </source>
</evidence>
<evidence type="ECO:0000256" key="11">
    <source>
        <dbReference type="PROSITE-ProRule" id="PRU00502"/>
    </source>
</evidence>
<dbReference type="SUPFAM" id="SSF54001">
    <property type="entry name" value="Cysteine proteinases"/>
    <property type="match status" value="1"/>
</dbReference>
<evidence type="ECO:0000259" key="13">
    <source>
        <dbReference type="PROSITE" id="PS50235"/>
    </source>
</evidence>
<dbReference type="InterPro" id="IPR001394">
    <property type="entry name" value="Peptidase_C19_UCH"/>
</dbReference>
<comment type="catalytic activity">
    <reaction evidence="1">
        <text>Thiol-dependent hydrolysis of ester, thioester, amide, peptide and isopeptide bonds formed by the C-terminal Gly of ubiquitin (a 76-residue protein attached to proteins as an intracellular targeting signal).</text>
        <dbReference type="EC" id="3.4.19.12"/>
    </reaction>
</comment>
<evidence type="ECO:0000256" key="1">
    <source>
        <dbReference type="ARBA" id="ARBA00000707"/>
    </source>
</evidence>
<dbReference type="PANTHER" id="PTHR24006">
    <property type="entry name" value="UBIQUITIN CARBOXYL-TERMINAL HYDROLASE"/>
    <property type="match status" value="1"/>
</dbReference>
<evidence type="ECO:0000256" key="2">
    <source>
        <dbReference type="ARBA" id="ARBA00009085"/>
    </source>
</evidence>
<keyword evidence="4" id="KW-0645">Protease</keyword>
<evidence type="ECO:0000256" key="5">
    <source>
        <dbReference type="ARBA" id="ARBA00022723"/>
    </source>
</evidence>
<dbReference type="GO" id="GO:0006508">
    <property type="term" value="P:proteolysis"/>
    <property type="evidence" value="ECO:0007669"/>
    <property type="project" value="UniProtKB-KW"/>
</dbReference>
<dbReference type="InterPro" id="IPR028889">
    <property type="entry name" value="USP"/>
</dbReference>
<dbReference type="Proteomes" id="UP000593564">
    <property type="component" value="Unassembled WGS sequence"/>
</dbReference>
<evidence type="ECO:0000256" key="9">
    <source>
        <dbReference type="ARBA" id="ARBA00022833"/>
    </source>
</evidence>
<dbReference type="InterPro" id="IPR013083">
    <property type="entry name" value="Znf_RING/FYVE/PHD"/>
</dbReference>
<dbReference type="PROSITE" id="PS50271">
    <property type="entry name" value="ZF_UBP"/>
    <property type="match status" value="1"/>
</dbReference>
<dbReference type="InterPro" id="IPR038765">
    <property type="entry name" value="Papain-like_cys_pep_sf"/>
</dbReference>
<keyword evidence="9" id="KW-0862">Zinc</keyword>
<evidence type="ECO:0000256" key="4">
    <source>
        <dbReference type="ARBA" id="ARBA00022670"/>
    </source>
</evidence>
<dbReference type="InterPro" id="IPR001607">
    <property type="entry name" value="Znf_UBP"/>
</dbReference>
<dbReference type="EMBL" id="JACBKZ010000005">
    <property type="protein sequence ID" value="KAF5950580.1"/>
    <property type="molecule type" value="Genomic_DNA"/>
</dbReference>
<dbReference type="InterPro" id="IPR050164">
    <property type="entry name" value="Peptidase_C19"/>
</dbReference>
<evidence type="ECO:0000256" key="8">
    <source>
        <dbReference type="ARBA" id="ARBA00022801"/>
    </source>
</evidence>
<feature type="domain" description="USP" evidence="13">
    <location>
        <begin position="359"/>
        <end position="614"/>
    </location>
</feature>
<dbReference type="Pfam" id="PF00443">
    <property type="entry name" value="UCH"/>
    <property type="match status" value="1"/>
</dbReference>
<comment type="similarity">
    <text evidence="2">Belongs to the peptidase C19 family.</text>
</comment>
<gene>
    <name evidence="15" type="ORF">HYC85_012573</name>
</gene>
<dbReference type="PANTHER" id="PTHR24006:SF781">
    <property type="entry name" value="LD34905P"/>
    <property type="match status" value="1"/>
</dbReference>
<evidence type="ECO:0000259" key="14">
    <source>
        <dbReference type="PROSITE" id="PS50271"/>
    </source>
</evidence>
<reference evidence="15 16" key="2">
    <citation type="submission" date="2020-07" db="EMBL/GenBank/DDBJ databases">
        <title>Genome assembly of wild tea tree DASZ reveals pedigree and selection history of tea varieties.</title>
        <authorList>
            <person name="Zhang W."/>
        </authorList>
    </citation>
    <scope>NUCLEOTIDE SEQUENCE [LARGE SCALE GENOMIC DNA]</scope>
    <source>
        <strain evidence="16">cv. G240</strain>
        <tissue evidence="15">Leaf</tissue>
    </source>
</reference>
<sequence length="614" mass="67343">MSRSQIPENKKKTHKIRLKFARIEKYARAEEDMPGTKTSEQEKRNGSPMRGRKIKLRLEPSKINRETKADNLGLNSTSATRSKLHVCKVQGTLRSASLISDRGAQMNEQRRFHHLRMPRYTDLIVGVPRVDEPPPESSLSVAGQPGAIYSAGALQLEFMAKKVKKKARSGYTEKRVSTLSQKTETVAQQSIPSTDDGLSVVKERKVCSHLDKGIDLAKISSRISSIERIRCEDCREGVVDRRASRGRGKQVKKKGGGSVDKKPESKAIWVCLECGHLSCGGIGFPTTPQTHAVPHARQTRHPLAIQFENLQLCWCFPCDTLIPVEKLEESGEQKDPLLDIVKLIKGQSFQGASVDVEDVYFGSGSVISEIKSENIINLLAMERLRNHFLELDESVGPLTISLKKLFIETSPEAGLRNVINPKFFFGCVCAKASQFRGHQQHDSHELLHCLLDGLCTEELSARKQTTSLENGIPSNLGPTFIDSIFGGQLSSTVSCLECGHSSTVFEPFLDLSLPVPTKKPPCKRAQPISQAKKPKLPPKRCGRIRPKLNRDADSVASDSVSVPSASGSSSCLVESTVPVKEKVGDALVDSTLFESVGPGTVADEKSSVSSNLDC</sequence>
<feature type="compositionally biased region" description="Low complexity" evidence="12">
    <location>
        <begin position="554"/>
        <end position="570"/>
    </location>
</feature>
<dbReference type="GO" id="GO:0005634">
    <property type="term" value="C:nucleus"/>
    <property type="evidence" value="ECO:0007669"/>
    <property type="project" value="TreeGrafter"/>
</dbReference>
<comment type="function">
    <text evidence="10">Recognizes and hydrolyzes the peptide bond at the C-terminal Gly of ubiquitin. Involved in the processing of poly-ubiquitin precursors as well as that of ubiquitinated proteins. Is involved in resistance to the arginine analog canavanine (CAN).</text>
</comment>
<dbReference type="GO" id="GO:0008270">
    <property type="term" value="F:zinc ion binding"/>
    <property type="evidence" value="ECO:0007669"/>
    <property type="project" value="UniProtKB-KW"/>
</dbReference>
<feature type="domain" description="UBP-type" evidence="14">
    <location>
        <begin position="205"/>
        <end position="342"/>
    </location>
</feature>
<dbReference type="Pfam" id="PF02148">
    <property type="entry name" value="zf-UBP"/>
    <property type="match status" value="1"/>
</dbReference>
<keyword evidence="7" id="KW-0833">Ubl conjugation pathway</keyword>
<protein>
    <recommendedName>
        <fullName evidence="3">ubiquitinyl hydrolase 1</fullName>
        <ecNumber evidence="3">3.4.19.12</ecNumber>
    </recommendedName>
</protein>
<feature type="compositionally biased region" description="Basic residues" evidence="12">
    <location>
        <begin position="532"/>
        <end position="547"/>
    </location>
</feature>
<keyword evidence="6 11" id="KW-0863">Zinc-finger</keyword>
<name>A0A7J7HCB7_CAMSI</name>
<keyword evidence="5" id="KW-0479">Metal-binding</keyword>
<comment type="caution">
    <text evidence="15">The sequence shown here is derived from an EMBL/GenBank/DDBJ whole genome shotgun (WGS) entry which is preliminary data.</text>
</comment>
<feature type="region of interest" description="Disordered" evidence="12">
    <location>
        <begin position="519"/>
        <end position="570"/>
    </location>
</feature>
<dbReference type="Gene3D" id="3.30.40.10">
    <property type="entry name" value="Zinc/RING finger domain, C3HC4 (zinc finger)"/>
    <property type="match status" value="1"/>
</dbReference>
<accession>A0A7J7HCB7</accession>
<dbReference type="EC" id="3.4.19.12" evidence="3"/>
<evidence type="ECO:0000256" key="12">
    <source>
        <dbReference type="SAM" id="MobiDB-lite"/>
    </source>
</evidence>
<dbReference type="SMART" id="SM00290">
    <property type="entry name" value="ZnF_UBP"/>
    <property type="match status" value="1"/>
</dbReference>
<dbReference type="PROSITE" id="PS50235">
    <property type="entry name" value="USP_3"/>
    <property type="match status" value="1"/>
</dbReference>
<evidence type="ECO:0000313" key="15">
    <source>
        <dbReference type="EMBL" id="KAF5950580.1"/>
    </source>
</evidence>
<dbReference type="SUPFAM" id="SSF57850">
    <property type="entry name" value="RING/U-box"/>
    <property type="match status" value="1"/>
</dbReference>
<dbReference type="GO" id="GO:0016579">
    <property type="term" value="P:protein deubiquitination"/>
    <property type="evidence" value="ECO:0007669"/>
    <property type="project" value="InterPro"/>
</dbReference>
<dbReference type="AlphaFoldDB" id="A0A7J7HCB7"/>
<evidence type="ECO:0000256" key="3">
    <source>
        <dbReference type="ARBA" id="ARBA00012759"/>
    </source>
</evidence>
<keyword evidence="8" id="KW-0378">Hydrolase</keyword>
<proteinExistence type="inferred from homology"/>
<evidence type="ECO:0000256" key="6">
    <source>
        <dbReference type="ARBA" id="ARBA00022771"/>
    </source>
</evidence>
<dbReference type="GO" id="GO:0004843">
    <property type="term" value="F:cysteine-type deubiquitinase activity"/>
    <property type="evidence" value="ECO:0007669"/>
    <property type="project" value="UniProtKB-EC"/>
</dbReference>
<keyword evidence="16" id="KW-1185">Reference proteome</keyword>
<dbReference type="FunFam" id="3.30.40.10:FF:000900">
    <property type="entry name" value="Ubiquitinyl hydrolase 1"/>
    <property type="match status" value="1"/>
</dbReference>
<reference evidence="16" key="1">
    <citation type="journal article" date="2020" name="Nat. Commun.">
        <title>Genome assembly of wild tea tree DASZ reveals pedigree and selection history of tea varieties.</title>
        <authorList>
            <person name="Zhang W."/>
            <person name="Zhang Y."/>
            <person name="Qiu H."/>
            <person name="Guo Y."/>
            <person name="Wan H."/>
            <person name="Zhang X."/>
            <person name="Scossa F."/>
            <person name="Alseekh S."/>
            <person name="Zhang Q."/>
            <person name="Wang P."/>
            <person name="Xu L."/>
            <person name="Schmidt M.H."/>
            <person name="Jia X."/>
            <person name="Li D."/>
            <person name="Zhu A."/>
            <person name="Guo F."/>
            <person name="Chen W."/>
            <person name="Ni D."/>
            <person name="Usadel B."/>
            <person name="Fernie A.R."/>
            <person name="Wen W."/>
        </authorList>
    </citation>
    <scope>NUCLEOTIDE SEQUENCE [LARGE SCALE GENOMIC DNA]</scope>
    <source>
        <strain evidence="16">cv. G240</strain>
    </source>
</reference>
<dbReference type="GO" id="GO:0005829">
    <property type="term" value="C:cytosol"/>
    <property type="evidence" value="ECO:0007669"/>
    <property type="project" value="TreeGrafter"/>
</dbReference>
<dbReference type="Gene3D" id="3.90.70.10">
    <property type="entry name" value="Cysteine proteinases"/>
    <property type="match status" value="1"/>
</dbReference>
<evidence type="ECO:0000256" key="7">
    <source>
        <dbReference type="ARBA" id="ARBA00022786"/>
    </source>
</evidence>
<organism evidence="15 16">
    <name type="scientific">Camellia sinensis</name>
    <name type="common">Tea plant</name>
    <name type="synonym">Thea sinensis</name>
    <dbReference type="NCBI Taxonomy" id="4442"/>
    <lineage>
        <taxon>Eukaryota</taxon>
        <taxon>Viridiplantae</taxon>
        <taxon>Streptophyta</taxon>
        <taxon>Embryophyta</taxon>
        <taxon>Tracheophyta</taxon>
        <taxon>Spermatophyta</taxon>
        <taxon>Magnoliopsida</taxon>
        <taxon>eudicotyledons</taxon>
        <taxon>Gunneridae</taxon>
        <taxon>Pentapetalae</taxon>
        <taxon>asterids</taxon>
        <taxon>Ericales</taxon>
        <taxon>Theaceae</taxon>
        <taxon>Camellia</taxon>
    </lineage>
</organism>